<keyword evidence="1" id="KW-0808">Transferase</keyword>
<proteinExistence type="predicted"/>
<dbReference type="Gene3D" id="3.40.50.2000">
    <property type="entry name" value="Glycogen Phosphorylase B"/>
    <property type="match status" value="2"/>
</dbReference>
<evidence type="ECO:0000256" key="1">
    <source>
        <dbReference type="ARBA" id="ARBA00022679"/>
    </source>
</evidence>
<dbReference type="PANTHER" id="PTHR46401">
    <property type="entry name" value="GLYCOSYLTRANSFERASE WBBK-RELATED"/>
    <property type="match status" value="1"/>
</dbReference>
<name>A0A0F0GT47_LENAE</name>
<dbReference type="AlphaFoldDB" id="A0A0F0GT47"/>
<dbReference type="Pfam" id="PF00534">
    <property type="entry name" value="Glycos_transf_1"/>
    <property type="match status" value="1"/>
</dbReference>
<dbReference type="Proteomes" id="UP000033393">
    <property type="component" value="Unassembled WGS sequence"/>
</dbReference>
<comment type="caution">
    <text evidence="3">The sequence shown here is derived from an EMBL/GenBank/DDBJ whole genome shotgun (WGS) entry which is preliminary data.</text>
</comment>
<evidence type="ECO:0000313" key="3">
    <source>
        <dbReference type="EMBL" id="KJK45766.1"/>
    </source>
</evidence>
<protein>
    <recommendedName>
        <fullName evidence="2">Glycosyl transferase family 1 domain-containing protein</fullName>
    </recommendedName>
</protein>
<dbReference type="GO" id="GO:0009103">
    <property type="term" value="P:lipopolysaccharide biosynthetic process"/>
    <property type="evidence" value="ECO:0007669"/>
    <property type="project" value="TreeGrafter"/>
</dbReference>
<evidence type="ECO:0000259" key="2">
    <source>
        <dbReference type="Pfam" id="PF00534"/>
    </source>
</evidence>
<gene>
    <name evidence="3" type="ORF">UK23_24985</name>
</gene>
<dbReference type="eggNOG" id="COG0438">
    <property type="taxonomic scope" value="Bacteria"/>
</dbReference>
<dbReference type="GO" id="GO:0016757">
    <property type="term" value="F:glycosyltransferase activity"/>
    <property type="evidence" value="ECO:0007669"/>
    <property type="project" value="InterPro"/>
</dbReference>
<sequence length="371" mass="40774">MKLGFACSWDPVPEPTWSYTPWNLREALRSRAEVVDLGVTHSSLVRLGLKAAHARRVNGQWVSMWRHSRAARFYEESVLRKACSSLAPDAVLQIQDLAVLSRPYFLVQDLSYDVLLELLAREGSLTHFPSLSADSVQWSADRQRRVYASAAGVFAMSRWFADHLVSVTGLPASRVHVVNPGISALSGAVSDDVFARRVSSRRKLLMVGKDFHTKGGDQVVKALSVLRRDVDPAITLTVVGPSAWPLPGEVPDGVSFLGRLPVSELADLYDAHDLFVLPSRFEGFGIAFVEALSRGLPCVGRDAFAMPEIISAGRTGELVRSEEPEDLAKVIASVLADDSIYQHTWDAREETARHYSWGRAADDVVRIAGQG</sequence>
<accession>A0A0F0GT47</accession>
<organism evidence="3 4">
    <name type="scientific">Lentzea aerocolonigenes</name>
    <name type="common">Lechevalieria aerocolonigenes</name>
    <name type="synonym">Saccharothrix aerocolonigenes</name>
    <dbReference type="NCBI Taxonomy" id="68170"/>
    <lineage>
        <taxon>Bacteria</taxon>
        <taxon>Bacillati</taxon>
        <taxon>Actinomycetota</taxon>
        <taxon>Actinomycetes</taxon>
        <taxon>Pseudonocardiales</taxon>
        <taxon>Pseudonocardiaceae</taxon>
        <taxon>Lentzea</taxon>
    </lineage>
</organism>
<dbReference type="EMBL" id="JYJG01000198">
    <property type="protein sequence ID" value="KJK45766.1"/>
    <property type="molecule type" value="Genomic_DNA"/>
</dbReference>
<reference evidence="3 4" key="1">
    <citation type="submission" date="2015-02" db="EMBL/GenBank/DDBJ databases">
        <authorList>
            <person name="Ju K.-S."/>
            <person name="Doroghazi J.R."/>
            <person name="Metcalf W."/>
        </authorList>
    </citation>
    <scope>NUCLEOTIDE SEQUENCE [LARGE SCALE GENOMIC DNA]</scope>
    <source>
        <strain evidence="3 4">NRRL B-16140</strain>
    </source>
</reference>
<dbReference type="CDD" id="cd03801">
    <property type="entry name" value="GT4_PimA-like"/>
    <property type="match status" value="1"/>
</dbReference>
<evidence type="ECO:0000313" key="4">
    <source>
        <dbReference type="Proteomes" id="UP000033393"/>
    </source>
</evidence>
<dbReference type="PANTHER" id="PTHR46401:SF2">
    <property type="entry name" value="GLYCOSYLTRANSFERASE WBBK-RELATED"/>
    <property type="match status" value="1"/>
</dbReference>
<dbReference type="SUPFAM" id="SSF53756">
    <property type="entry name" value="UDP-Glycosyltransferase/glycogen phosphorylase"/>
    <property type="match status" value="1"/>
</dbReference>
<dbReference type="InterPro" id="IPR001296">
    <property type="entry name" value="Glyco_trans_1"/>
</dbReference>
<keyword evidence="4" id="KW-1185">Reference proteome</keyword>
<dbReference type="PATRIC" id="fig|68170.10.peg.6251"/>
<feature type="domain" description="Glycosyl transferase family 1" evidence="2">
    <location>
        <begin position="200"/>
        <end position="342"/>
    </location>
</feature>
<dbReference type="RefSeq" id="WP_045314063.1">
    <property type="nucleotide sequence ID" value="NZ_JYJG01000198.1"/>
</dbReference>